<feature type="domain" description="AB hydrolase-1" evidence="1">
    <location>
        <begin position="116"/>
        <end position="210"/>
    </location>
</feature>
<dbReference type="Pfam" id="PF00561">
    <property type="entry name" value="Abhydrolase_1"/>
    <property type="match status" value="1"/>
</dbReference>
<dbReference type="Proteomes" id="UP000222788">
    <property type="component" value="Unassembled WGS sequence"/>
</dbReference>
<dbReference type="PANTHER" id="PTHR12277">
    <property type="entry name" value="ALPHA/BETA HYDROLASE DOMAIN-CONTAINING PROTEIN"/>
    <property type="match status" value="1"/>
</dbReference>
<accession>A0A2C5X4M0</accession>
<reference evidence="2 3" key="2">
    <citation type="journal article" date="2013" name="IMA Fungus">
        <title>IMA Genome-F 1: Ceratocystis fimbriata: Draft nuclear genome sequence for the plant pathogen, Ceratocystis fimbriata.</title>
        <authorList>
            <person name="Wilken P.M."/>
            <person name="Steenkamp E.T."/>
            <person name="Wingfield M.J."/>
            <person name="de Beer Z.W."/>
            <person name="Wingfield B.D."/>
        </authorList>
    </citation>
    <scope>NUCLEOTIDE SEQUENCE [LARGE SCALE GENOMIC DNA]</scope>
    <source>
        <strain evidence="2 3">CBS 114723</strain>
    </source>
</reference>
<comment type="caution">
    <text evidence="2">The sequence shown here is derived from an EMBL/GenBank/DDBJ whole genome shotgun (WGS) entry which is preliminary data.</text>
</comment>
<proteinExistence type="predicted"/>
<protein>
    <submittedName>
        <fullName evidence="2">Protein ABHD12B</fullName>
    </submittedName>
</protein>
<dbReference type="InterPro" id="IPR029058">
    <property type="entry name" value="AB_hydrolase_fold"/>
</dbReference>
<name>A0A2C5X4M0_9PEZI</name>
<evidence type="ECO:0000313" key="2">
    <source>
        <dbReference type="EMBL" id="PHH52824.1"/>
    </source>
</evidence>
<keyword evidence="3" id="KW-1185">Reference proteome</keyword>
<dbReference type="OrthoDB" id="446723at2759"/>
<organism evidence="2 3">
    <name type="scientific">Ceratocystis fimbriata CBS 114723</name>
    <dbReference type="NCBI Taxonomy" id="1035309"/>
    <lineage>
        <taxon>Eukaryota</taxon>
        <taxon>Fungi</taxon>
        <taxon>Dikarya</taxon>
        <taxon>Ascomycota</taxon>
        <taxon>Pezizomycotina</taxon>
        <taxon>Sordariomycetes</taxon>
        <taxon>Hypocreomycetidae</taxon>
        <taxon>Microascales</taxon>
        <taxon>Ceratocystidaceae</taxon>
        <taxon>Ceratocystis</taxon>
    </lineage>
</organism>
<dbReference type="AlphaFoldDB" id="A0A2C5X4M0"/>
<dbReference type="STRING" id="1035309.A0A2C5X4M0"/>
<dbReference type="SUPFAM" id="SSF53474">
    <property type="entry name" value="alpha/beta-Hydrolases"/>
    <property type="match status" value="1"/>
</dbReference>
<dbReference type="Gene3D" id="3.40.50.1820">
    <property type="entry name" value="alpha/beta hydrolase"/>
    <property type="match status" value="1"/>
</dbReference>
<dbReference type="InterPro" id="IPR000073">
    <property type="entry name" value="AB_hydrolase_1"/>
</dbReference>
<gene>
    <name evidence="2" type="primary">ABHD12B</name>
    <name evidence="2" type="ORF">CFIMG_008346RA00001</name>
</gene>
<dbReference type="PANTHER" id="PTHR12277:SF81">
    <property type="entry name" value="PROTEIN ABHD13"/>
    <property type="match status" value="1"/>
</dbReference>
<sequence>MLLVLVALPLAIYLVFLVVGSFPFLQKHFLYAHKINTLLWDNPDIPEAWGFAYNQVSPFTISTPDGQSIYAWHILPLSLYAPNQSAIARQGSDAHVLDITKSEGFRLLQQDRNKKVVIYFHGNAGHLANSWRPQAYHALATSSDYHVIAFDYRGFGRSTGSPTENGLITDARAVIDWVMTVAEVPPENIVLFGHSLGTAVVSAALEHYTQIGTVFAGTLLVAPFTSLPTLLTGYRILGTFPVLGPLYLFPSLQTWIQGFIWERWPTMKRLVEIARACPQGLRITLLHALDDCDIPHTETNSIFDAMMSILSRGTDDELGDEPDEATVQYGNGGSVTTWTRQPDTVIQCIKFPYGGHNLITTYAPVLLAIQEFFSAVQGHSEAEVSGI</sequence>
<reference evidence="2 3" key="1">
    <citation type="journal article" date="2013" name="Fungal Biol.">
        <title>Analysis of microsatellite markers in the genome of the plant pathogen Ceratocystis fimbriata.</title>
        <authorList>
            <person name="Simpson M.C."/>
            <person name="Wilken P.M."/>
            <person name="Coetzee M.P."/>
            <person name="Wingfield M.J."/>
            <person name="Wingfield B.D."/>
        </authorList>
    </citation>
    <scope>NUCLEOTIDE SEQUENCE [LARGE SCALE GENOMIC DNA]</scope>
    <source>
        <strain evidence="2 3">CBS 114723</strain>
    </source>
</reference>
<dbReference type="EMBL" id="APWK03000056">
    <property type="protein sequence ID" value="PHH52824.1"/>
    <property type="molecule type" value="Genomic_DNA"/>
</dbReference>
<evidence type="ECO:0000259" key="1">
    <source>
        <dbReference type="Pfam" id="PF00561"/>
    </source>
</evidence>
<evidence type="ECO:0000313" key="3">
    <source>
        <dbReference type="Proteomes" id="UP000222788"/>
    </source>
</evidence>